<protein>
    <submittedName>
        <fullName evidence="4">GNAT family N-acetyltransferase</fullName>
    </submittedName>
</protein>
<keyword evidence="2" id="KW-0012">Acyltransferase</keyword>
<name>A0AAU7TH03_9ACTN</name>
<organism evidence="4">
    <name type="scientific">Kribbella sp. HUAS MG21</name>
    <dbReference type="NCBI Taxonomy" id="3160966"/>
    <lineage>
        <taxon>Bacteria</taxon>
        <taxon>Bacillati</taxon>
        <taxon>Actinomycetota</taxon>
        <taxon>Actinomycetes</taxon>
        <taxon>Propionibacteriales</taxon>
        <taxon>Kribbellaceae</taxon>
        <taxon>Kribbella</taxon>
    </lineage>
</organism>
<dbReference type="AlphaFoldDB" id="A0AAU7TH03"/>
<sequence>MPTEIRRAVVADAETVLTMMGELAEYQDQRADVTASVADWQGFLAREDVVVLIAEVDGAVAGYVSALRRPYLWVGGDHLALDDLYVREQFRDRGVGRELMLALARHALPDRLPISWGLRLENTAGYRFYERLGARLVTKTAAGWSPEAYERQLNETAQLSE</sequence>
<dbReference type="PROSITE" id="PS51186">
    <property type="entry name" value="GNAT"/>
    <property type="match status" value="1"/>
</dbReference>
<accession>A0AAU7TH03</accession>
<dbReference type="PANTHER" id="PTHR10545">
    <property type="entry name" value="DIAMINE N-ACETYLTRANSFERASE"/>
    <property type="match status" value="1"/>
</dbReference>
<dbReference type="GO" id="GO:0008080">
    <property type="term" value="F:N-acetyltransferase activity"/>
    <property type="evidence" value="ECO:0007669"/>
    <property type="project" value="TreeGrafter"/>
</dbReference>
<dbReference type="Gene3D" id="3.40.630.30">
    <property type="match status" value="1"/>
</dbReference>
<evidence type="ECO:0000256" key="2">
    <source>
        <dbReference type="ARBA" id="ARBA00023315"/>
    </source>
</evidence>
<evidence type="ECO:0000259" key="3">
    <source>
        <dbReference type="PROSITE" id="PS51186"/>
    </source>
</evidence>
<keyword evidence="1" id="KW-0808">Transferase</keyword>
<dbReference type="Pfam" id="PF00583">
    <property type="entry name" value="Acetyltransf_1"/>
    <property type="match status" value="1"/>
</dbReference>
<gene>
    <name evidence="4" type="ORF">ABN611_06315</name>
</gene>
<dbReference type="PANTHER" id="PTHR10545:SF29">
    <property type="entry name" value="GH14572P-RELATED"/>
    <property type="match status" value="1"/>
</dbReference>
<dbReference type="InterPro" id="IPR051016">
    <property type="entry name" value="Diverse_Substrate_AcTransf"/>
</dbReference>
<evidence type="ECO:0000256" key="1">
    <source>
        <dbReference type="ARBA" id="ARBA00022679"/>
    </source>
</evidence>
<proteinExistence type="predicted"/>
<dbReference type="InterPro" id="IPR016181">
    <property type="entry name" value="Acyl_CoA_acyltransferase"/>
</dbReference>
<dbReference type="SUPFAM" id="SSF55729">
    <property type="entry name" value="Acyl-CoA N-acyltransferases (Nat)"/>
    <property type="match status" value="1"/>
</dbReference>
<feature type="domain" description="N-acetyltransferase" evidence="3">
    <location>
        <begin position="3"/>
        <end position="156"/>
    </location>
</feature>
<dbReference type="RefSeq" id="WP_350278840.1">
    <property type="nucleotide sequence ID" value="NZ_CP158165.1"/>
</dbReference>
<dbReference type="InterPro" id="IPR000182">
    <property type="entry name" value="GNAT_dom"/>
</dbReference>
<dbReference type="CDD" id="cd04301">
    <property type="entry name" value="NAT_SF"/>
    <property type="match status" value="1"/>
</dbReference>
<reference evidence="4" key="1">
    <citation type="submission" date="2024-06" db="EMBL/GenBank/DDBJ databases">
        <title>Kribbella sp. strain HUAS MG21 genome sequences.</title>
        <authorList>
            <person name="Mo P."/>
        </authorList>
    </citation>
    <scope>NUCLEOTIDE SEQUENCE</scope>
    <source>
        <strain evidence="4">HUAS MG21</strain>
    </source>
</reference>
<dbReference type="EMBL" id="CP158165">
    <property type="protein sequence ID" value="XBV26033.1"/>
    <property type="molecule type" value="Genomic_DNA"/>
</dbReference>
<evidence type="ECO:0000313" key="4">
    <source>
        <dbReference type="EMBL" id="XBV26033.1"/>
    </source>
</evidence>